<feature type="transmembrane region" description="Helical" evidence="13">
    <location>
        <begin position="427"/>
        <end position="447"/>
    </location>
</feature>
<comment type="subcellular location">
    <subcellularLocation>
        <location evidence="1 10">Endoplasmic reticulum membrane</location>
        <topology evidence="1 10">Multi-pass membrane protein</topology>
    </subcellularLocation>
</comment>
<keyword evidence="4 13" id="KW-0812">Transmembrane</keyword>
<evidence type="ECO:0000256" key="2">
    <source>
        <dbReference type="ARBA" id="ARBA00009010"/>
    </source>
</evidence>
<evidence type="ECO:0000256" key="7">
    <source>
        <dbReference type="ARBA" id="ARBA00023136"/>
    </source>
</evidence>
<keyword evidence="6 13" id="KW-1133">Transmembrane helix</keyword>
<feature type="region of interest" description="Disordered" evidence="12">
    <location>
        <begin position="119"/>
        <end position="139"/>
    </location>
</feature>
<comment type="similarity">
    <text evidence="2 10">Belongs to the membrane-bound acyltransferase family. Sterol o-acyltransferase subfamily.</text>
</comment>
<keyword evidence="8 10" id="KW-0012">Acyltransferase</keyword>
<reference evidence="14" key="1">
    <citation type="submission" date="2002-08" db="EMBL/GenBank/DDBJ databases">
        <authorList>
            <person name="Langkjaer R.B."/>
            <person name="Cliften P.F."/>
            <person name="Johnston M."/>
            <person name="Piskur J."/>
        </authorList>
    </citation>
    <scope>NUCLEOTIDE SEQUENCE</scope>
    <source>
        <strain evidence="14">CBS3082</strain>
    </source>
</reference>
<keyword evidence="5 10" id="KW-0256">Endoplasmic reticulum</keyword>
<dbReference type="GO" id="GO:0034737">
    <property type="term" value="F:ergosterol O-acyltransferase activity"/>
    <property type="evidence" value="ECO:0007669"/>
    <property type="project" value="TreeGrafter"/>
</dbReference>
<keyword evidence="7 10" id="KW-0472">Membrane</keyword>
<organism evidence="14">
    <name type="scientific">Lachancea kluyveri</name>
    <name type="common">Yeast</name>
    <name type="synonym">Saccharomyces kluyveri</name>
    <dbReference type="NCBI Taxonomy" id="4934"/>
    <lineage>
        <taxon>Eukaryota</taxon>
        <taxon>Fungi</taxon>
        <taxon>Dikarya</taxon>
        <taxon>Ascomycota</taxon>
        <taxon>Saccharomycotina</taxon>
        <taxon>Saccharomycetes</taxon>
        <taxon>Saccharomycetales</taxon>
        <taxon>Saccharomycetaceae</taxon>
        <taxon>Lachancea</taxon>
    </lineage>
</organism>
<evidence type="ECO:0000256" key="8">
    <source>
        <dbReference type="ARBA" id="ARBA00023315"/>
    </source>
</evidence>
<evidence type="ECO:0000256" key="9">
    <source>
        <dbReference type="ARBA" id="ARBA00023568"/>
    </source>
</evidence>
<protein>
    <recommendedName>
        <fullName evidence="10">O-acyltransferase</fullName>
    </recommendedName>
</protein>
<comment type="function">
    <text evidence="9">Sterol O-acyltransferase that catalyzes the formation of stery esters.</text>
</comment>
<evidence type="ECO:0000256" key="11">
    <source>
        <dbReference type="PIRSR" id="PIRSR000439-1"/>
    </source>
</evidence>
<evidence type="ECO:0000256" key="4">
    <source>
        <dbReference type="ARBA" id="ARBA00022692"/>
    </source>
</evidence>
<dbReference type="Pfam" id="PF03062">
    <property type="entry name" value="MBOAT"/>
    <property type="match status" value="1"/>
</dbReference>
<evidence type="ECO:0000256" key="5">
    <source>
        <dbReference type="ARBA" id="ARBA00022824"/>
    </source>
</evidence>
<evidence type="ECO:0000256" key="12">
    <source>
        <dbReference type="SAM" id="MobiDB-lite"/>
    </source>
</evidence>
<feature type="transmembrane region" description="Helical" evidence="13">
    <location>
        <begin position="239"/>
        <end position="257"/>
    </location>
</feature>
<proteinExistence type="inferred from homology"/>
<dbReference type="PIRSF" id="PIRSF000439">
    <property type="entry name" value="Oat_ACAT_DAG_ARE"/>
    <property type="match status" value="1"/>
</dbReference>
<dbReference type="InterPro" id="IPR004299">
    <property type="entry name" value="MBOAT_fam"/>
</dbReference>
<dbReference type="EMBL" id="AY144991">
    <property type="protein sequence ID" value="AAO32554.1"/>
    <property type="molecule type" value="Genomic_DNA"/>
</dbReference>
<evidence type="ECO:0000256" key="13">
    <source>
        <dbReference type="SAM" id="Phobius"/>
    </source>
</evidence>
<keyword evidence="3 10" id="KW-0808">Transferase</keyword>
<evidence type="ECO:0000313" key="14">
    <source>
        <dbReference type="EMBL" id="AAO32554.1"/>
    </source>
</evidence>
<dbReference type="InterPro" id="IPR014371">
    <property type="entry name" value="Oat_ACAT_DAG_ARE"/>
</dbReference>
<name>Q875S8_LACKL</name>
<feature type="compositionally biased region" description="Basic and acidic residues" evidence="12">
    <location>
        <begin position="122"/>
        <end position="139"/>
    </location>
</feature>
<feature type="transmembrane region" description="Helical" evidence="13">
    <location>
        <begin position="384"/>
        <end position="407"/>
    </location>
</feature>
<dbReference type="AlphaFoldDB" id="Q875S8"/>
<dbReference type="PANTHER" id="PTHR10408:SF23">
    <property type="entry name" value="STEROL O-ACYLTRANSFERASE 1-RELATED"/>
    <property type="match status" value="1"/>
</dbReference>
<feature type="active site" evidence="11">
    <location>
        <position position="521"/>
    </location>
</feature>
<evidence type="ECO:0000256" key="1">
    <source>
        <dbReference type="ARBA" id="ARBA00004477"/>
    </source>
</evidence>
<dbReference type="GO" id="GO:0008204">
    <property type="term" value="P:ergosterol metabolic process"/>
    <property type="evidence" value="ECO:0007669"/>
    <property type="project" value="TreeGrafter"/>
</dbReference>
<evidence type="ECO:0000256" key="3">
    <source>
        <dbReference type="ARBA" id="ARBA00022679"/>
    </source>
</evidence>
<evidence type="ECO:0000256" key="6">
    <source>
        <dbReference type="ARBA" id="ARBA00022989"/>
    </source>
</evidence>
<reference evidence="14" key="2">
    <citation type="journal article" date="2003" name="Nature">
        <title>Yeast genome duplication was followed by asynchronous differentiation of duplicated genes.</title>
        <authorList>
            <person name="Langkjaer R.B."/>
            <person name="Cliften P.F."/>
            <person name="Johnston M."/>
            <person name="Piskur J."/>
        </authorList>
    </citation>
    <scope>NUCLEOTIDE SEQUENCE</scope>
    <source>
        <strain evidence="14">CBS3082</strain>
    </source>
</reference>
<dbReference type="PANTHER" id="PTHR10408">
    <property type="entry name" value="STEROL O-ACYLTRANSFERASE"/>
    <property type="match status" value="1"/>
</dbReference>
<evidence type="ECO:0000256" key="10">
    <source>
        <dbReference type="PIRNR" id="PIRNR000439"/>
    </source>
</evidence>
<dbReference type="GO" id="GO:0005789">
    <property type="term" value="C:endoplasmic reticulum membrane"/>
    <property type="evidence" value="ECO:0007669"/>
    <property type="project" value="UniProtKB-SubCell"/>
</dbReference>
<sequence>MSEDILENKDFLRVQKLNDSRNKRQSLHQDELDEKDLSLGLDNVIGIGLKAESEQEQEDPTLKVFVKRLNWKEKYRFHKDSGEMQSMLRDVEFNYRGTIMDNVVNNINEPLKIVLQDSPAGKLKDGDSKTKHTTSESKKGIELHKNQELTIQTNFGRTNFSGFYVLFWFSVAFIVTKVSVDYYIANDGDLGQSEVIQFMTKDLISVALIDLAMYLSIYFVFAVQYACKLKWISWNKEGWLMTSLYEAAFVIVFLYVAENVMKFHWVAKIFLFLHSLVLLMKMHSFAFYNGYLWNIWEELSYSKGTLAKVKDTKVSSSVIESLEKSRNFCQFELDCQSEKIPFPSNISVNNFFMYSMFPTLVYQIEYPRTKKIRWGYVFEKLCAIFGIIFIMMVVAQMFMYPVAMRAIALRDSGIPIFWDRIKQWPRLLLDIVPSFIMMYLLVWYLIWDAILNCIAELTCFADRYFYGDWWNCVSWEEFSRLWNVPVHKFLLRHVYHSSISFLQLNKAQATIATFFISSVVHELAMYVLFNKLRLFLFFLQMYQLPLVKMGNSKFFKDRKVLGNVIFWIGICTGPSLMCTLYLTF</sequence>
<feature type="transmembrane region" description="Helical" evidence="13">
    <location>
        <begin position="163"/>
        <end position="184"/>
    </location>
</feature>
<feature type="transmembrane region" description="Helical" evidence="13">
    <location>
        <begin position="560"/>
        <end position="582"/>
    </location>
</feature>
<accession>Q875S8</accession>
<feature type="transmembrane region" description="Helical" evidence="13">
    <location>
        <begin position="204"/>
        <end position="227"/>
    </location>
</feature>